<dbReference type="GO" id="GO:0006508">
    <property type="term" value="P:proteolysis"/>
    <property type="evidence" value="ECO:0007669"/>
    <property type="project" value="UniProtKB-KW"/>
</dbReference>
<keyword evidence="1" id="KW-0378">Hydrolase</keyword>
<name>A0A219VH76_9CAUD</name>
<dbReference type="GO" id="GO:0008233">
    <property type="term" value="F:peptidase activity"/>
    <property type="evidence" value="ECO:0007669"/>
    <property type="project" value="UniProtKB-KW"/>
</dbReference>
<keyword evidence="1" id="KW-0645">Protease</keyword>
<dbReference type="Proteomes" id="UP000226413">
    <property type="component" value="Segment"/>
</dbReference>
<organism evidence="1 2">
    <name type="scientific">Ochrobactrum phage POA1180</name>
    <dbReference type="NCBI Taxonomy" id="1897640"/>
    <lineage>
        <taxon>Viruses</taxon>
        <taxon>Duplodnaviria</taxon>
        <taxon>Heunggongvirae</taxon>
        <taxon>Uroviricota</taxon>
        <taxon>Caudoviricetes</taxon>
        <taxon>Abaiavirus</taxon>
        <taxon>Abaiavirus POA1180</taxon>
    </lineage>
</organism>
<protein>
    <submittedName>
        <fullName evidence="1">Protease</fullName>
    </submittedName>
</protein>
<evidence type="ECO:0000313" key="2">
    <source>
        <dbReference type="Proteomes" id="UP000226413"/>
    </source>
</evidence>
<reference evidence="1 2" key="1">
    <citation type="journal article" date="2017" name="Front. Microbiol.">
        <title>Prevalence, Host Range, and Comparative Genomic Analysis of Temperate Ochrobactrum Phages.</title>
        <authorList>
            <person name="Jackel C."/>
            <person name="Hertwig S."/>
            <person name="Scholz H.C."/>
            <person name="Nockler K."/>
            <person name="Reetz J."/>
            <person name="Hammerl J.A."/>
        </authorList>
    </citation>
    <scope>NUCLEOTIDE SEQUENCE [LARGE SCALE GENOMIC DNA]</scope>
</reference>
<keyword evidence="2" id="KW-1185">Reference proteome</keyword>
<proteinExistence type="predicted"/>
<gene>
    <name evidence="1" type="ORF">POA1180_05</name>
</gene>
<evidence type="ECO:0000313" key="1">
    <source>
        <dbReference type="EMBL" id="AOT25313.1"/>
    </source>
</evidence>
<sequence>MSLMMNATATAIFQTDLASSGNTAPEWIELFPAGPQIKARDGRAWKLEPSRVLAAFAANNGPLAIDYEHAQAHKAPKGEEAPAAGWIVELQERGGSVWGRVEWVAKAARQIVNREYRFISPDFNHTREGVITRLNGAGLVNRPALVMTALAHEQPNQHPQQLETPMLKAIAKALGLAEAADEAAILSAIATRDGERKALCQALKIEDKGGQAEITAAIAKLQEDTATALAAVQTGGAAELSSLRTELSETKTALAQLQEKDAEREIDLALDAAAQAGKITPATRETYRAMCSLDGGLDKFNALVATLPVIAAPSSLDGKQPETTAEADLDPVALASEARAYVNEKATQGITVSISDAVAHVKEKRS</sequence>
<dbReference type="InterPro" id="IPR012106">
    <property type="entry name" value="Phage_Mu_Gp1"/>
</dbReference>
<accession>A0A219VH76</accession>
<dbReference type="Pfam" id="PF10123">
    <property type="entry name" value="Mu-like_Pro"/>
    <property type="match status" value="1"/>
</dbReference>
<dbReference type="EMBL" id="KX669658">
    <property type="protein sequence ID" value="AOT25313.1"/>
    <property type="molecule type" value="Genomic_DNA"/>
</dbReference>
<dbReference type="PIRSF" id="PIRSF016624">
    <property type="entry name" value="Mu_prophg_I"/>
    <property type="match status" value="1"/>
</dbReference>